<evidence type="ECO:0000259" key="3">
    <source>
        <dbReference type="Pfam" id="PF00717"/>
    </source>
</evidence>
<name>A0A919MFX0_9ACTN</name>
<keyword evidence="1" id="KW-0645">Protease</keyword>
<dbReference type="AlphaFoldDB" id="A0A919MFX0"/>
<dbReference type="EMBL" id="BOMM01000047">
    <property type="protein sequence ID" value="GIE13219.1"/>
    <property type="molecule type" value="Genomic_DNA"/>
</dbReference>
<dbReference type="InterPro" id="IPR019756">
    <property type="entry name" value="Pept_S26A_signal_pept_1_Ser-AS"/>
</dbReference>
<feature type="domain" description="Peptidase S24/S26A/S26B/S26C" evidence="3">
    <location>
        <begin position="9"/>
        <end position="84"/>
    </location>
</feature>
<dbReference type="InterPro" id="IPR036286">
    <property type="entry name" value="LexA/Signal_pep-like_sf"/>
</dbReference>
<accession>A0A919MFX0</accession>
<keyword evidence="2" id="KW-0378">Hydrolase</keyword>
<dbReference type="SUPFAM" id="SSF51306">
    <property type="entry name" value="LexA/Signal peptidase"/>
    <property type="match status" value="1"/>
</dbReference>
<dbReference type="GO" id="GO:0006508">
    <property type="term" value="P:proteolysis"/>
    <property type="evidence" value="ECO:0007669"/>
    <property type="project" value="UniProtKB-KW"/>
</dbReference>
<proteinExistence type="predicted"/>
<dbReference type="RefSeq" id="WP_275407506.1">
    <property type="nucleotide sequence ID" value="NZ_BAAABP010000052.1"/>
</dbReference>
<dbReference type="InterPro" id="IPR015927">
    <property type="entry name" value="Peptidase_S24_S26A/B/C"/>
</dbReference>
<keyword evidence="5" id="KW-1185">Reference proteome</keyword>
<dbReference type="PROSITE" id="PS00501">
    <property type="entry name" value="SPASE_I_1"/>
    <property type="match status" value="1"/>
</dbReference>
<evidence type="ECO:0000256" key="2">
    <source>
        <dbReference type="ARBA" id="ARBA00022801"/>
    </source>
</evidence>
<dbReference type="Proteomes" id="UP000598174">
    <property type="component" value="Unassembled WGS sequence"/>
</dbReference>
<protein>
    <submittedName>
        <fullName evidence="4">S26 family signal peptidase</fullName>
    </submittedName>
</protein>
<comment type="caution">
    <text evidence="4">The sequence shown here is derived from an EMBL/GenBank/DDBJ whole genome shotgun (WGS) entry which is preliminary data.</text>
</comment>
<dbReference type="Pfam" id="PF00717">
    <property type="entry name" value="Peptidase_S24"/>
    <property type="match status" value="1"/>
</dbReference>
<sequence length="100" mass="11143">MIRRWWRLILVRGESMTPTLRDGDKLLVRVGQRPAPGDLVVFRARDVVPRTDVTWMVKRAAAVAPDGSVTVRGDNPHGQDSRHFGAVPGTAVLGVVRHRR</sequence>
<evidence type="ECO:0000313" key="4">
    <source>
        <dbReference type="EMBL" id="GIE13219.1"/>
    </source>
</evidence>
<dbReference type="Gene3D" id="2.10.109.10">
    <property type="entry name" value="Umud Fragment, subunit A"/>
    <property type="match status" value="1"/>
</dbReference>
<dbReference type="CDD" id="cd06462">
    <property type="entry name" value="Peptidase_S24_S26"/>
    <property type="match status" value="1"/>
</dbReference>
<dbReference type="GO" id="GO:0004252">
    <property type="term" value="F:serine-type endopeptidase activity"/>
    <property type="evidence" value="ECO:0007669"/>
    <property type="project" value="InterPro"/>
</dbReference>
<dbReference type="GO" id="GO:0016020">
    <property type="term" value="C:membrane"/>
    <property type="evidence" value="ECO:0007669"/>
    <property type="project" value="InterPro"/>
</dbReference>
<evidence type="ECO:0000256" key="1">
    <source>
        <dbReference type="ARBA" id="ARBA00022670"/>
    </source>
</evidence>
<reference evidence="4" key="1">
    <citation type="submission" date="2021-01" db="EMBL/GenBank/DDBJ databases">
        <title>Whole genome shotgun sequence of Actinoplanes ferrugineus NBRC 15555.</title>
        <authorList>
            <person name="Komaki H."/>
            <person name="Tamura T."/>
        </authorList>
    </citation>
    <scope>NUCLEOTIDE SEQUENCE</scope>
    <source>
        <strain evidence="4">NBRC 15555</strain>
    </source>
</reference>
<evidence type="ECO:0000313" key="5">
    <source>
        <dbReference type="Proteomes" id="UP000598174"/>
    </source>
</evidence>
<gene>
    <name evidence="4" type="primary">lepB</name>
    <name evidence="4" type="ORF">Afe05nite_50590</name>
</gene>
<organism evidence="4 5">
    <name type="scientific">Paractinoplanes ferrugineus</name>
    <dbReference type="NCBI Taxonomy" id="113564"/>
    <lineage>
        <taxon>Bacteria</taxon>
        <taxon>Bacillati</taxon>
        <taxon>Actinomycetota</taxon>
        <taxon>Actinomycetes</taxon>
        <taxon>Micromonosporales</taxon>
        <taxon>Micromonosporaceae</taxon>
        <taxon>Paractinoplanes</taxon>
    </lineage>
</organism>